<evidence type="ECO:0000259" key="3">
    <source>
        <dbReference type="PROSITE" id="PS50110"/>
    </source>
</evidence>
<sequence>MPIMPKDLYKILIVEDDKMMQEVLVGYLSKEPMFKVYVTGNGREGLYSAFANAPDLILLDVMMPVMDGVTMFKELRKDPRGKGVPVIFLTSYDTDERVLKEISEEKPAYYLLKSNIKMDEIMDKVKLTLGINKSSHDNNL</sequence>
<feature type="domain" description="Response regulatory" evidence="3">
    <location>
        <begin position="10"/>
        <end position="129"/>
    </location>
</feature>
<dbReference type="SUPFAM" id="SSF52172">
    <property type="entry name" value="CheY-like"/>
    <property type="match status" value="1"/>
</dbReference>
<dbReference type="Gene3D" id="3.40.50.2300">
    <property type="match status" value="1"/>
</dbReference>
<evidence type="ECO:0000256" key="2">
    <source>
        <dbReference type="PROSITE-ProRule" id="PRU00169"/>
    </source>
</evidence>
<dbReference type="Pfam" id="PF00072">
    <property type="entry name" value="Response_reg"/>
    <property type="match status" value="1"/>
</dbReference>
<gene>
    <name evidence="4" type="ORF">A2817_02385</name>
</gene>
<dbReference type="AlphaFoldDB" id="A0A1F8EHI3"/>
<dbReference type="SMART" id="SM00448">
    <property type="entry name" value="REC"/>
    <property type="match status" value="1"/>
</dbReference>
<dbReference type="InterPro" id="IPR050595">
    <property type="entry name" value="Bact_response_regulator"/>
</dbReference>
<dbReference type="PANTHER" id="PTHR44591:SF3">
    <property type="entry name" value="RESPONSE REGULATORY DOMAIN-CONTAINING PROTEIN"/>
    <property type="match status" value="1"/>
</dbReference>
<protein>
    <recommendedName>
        <fullName evidence="3">Response regulatory domain-containing protein</fullName>
    </recommendedName>
</protein>
<evidence type="ECO:0000313" key="4">
    <source>
        <dbReference type="EMBL" id="OGM99528.1"/>
    </source>
</evidence>
<name>A0A1F8EHI3_9BACT</name>
<keyword evidence="1 2" id="KW-0597">Phosphoprotein</keyword>
<dbReference type="InterPro" id="IPR001789">
    <property type="entry name" value="Sig_transdc_resp-reg_receiver"/>
</dbReference>
<accession>A0A1F8EHI3</accession>
<dbReference type="InterPro" id="IPR011006">
    <property type="entry name" value="CheY-like_superfamily"/>
</dbReference>
<comment type="caution">
    <text evidence="4">The sequence shown here is derived from an EMBL/GenBank/DDBJ whole genome shotgun (WGS) entry which is preliminary data.</text>
</comment>
<evidence type="ECO:0000313" key="5">
    <source>
        <dbReference type="Proteomes" id="UP000177594"/>
    </source>
</evidence>
<dbReference type="Proteomes" id="UP000177594">
    <property type="component" value="Unassembled WGS sequence"/>
</dbReference>
<organism evidence="4 5">
    <name type="scientific">Candidatus Yanofskybacteria bacterium RIFCSPHIGHO2_01_FULL_39_8b</name>
    <dbReference type="NCBI Taxonomy" id="1802659"/>
    <lineage>
        <taxon>Bacteria</taxon>
        <taxon>Candidatus Yanofskyibacteriota</taxon>
    </lineage>
</organism>
<dbReference type="GO" id="GO:0000160">
    <property type="term" value="P:phosphorelay signal transduction system"/>
    <property type="evidence" value="ECO:0007669"/>
    <property type="project" value="InterPro"/>
</dbReference>
<dbReference type="PANTHER" id="PTHR44591">
    <property type="entry name" value="STRESS RESPONSE REGULATOR PROTEIN 1"/>
    <property type="match status" value="1"/>
</dbReference>
<evidence type="ECO:0000256" key="1">
    <source>
        <dbReference type="ARBA" id="ARBA00022553"/>
    </source>
</evidence>
<dbReference type="EMBL" id="MGIZ01000017">
    <property type="protein sequence ID" value="OGM99528.1"/>
    <property type="molecule type" value="Genomic_DNA"/>
</dbReference>
<proteinExistence type="predicted"/>
<dbReference type="PROSITE" id="PS50110">
    <property type="entry name" value="RESPONSE_REGULATORY"/>
    <property type="match status" value="1"/>
</dbReference>
<feature type="modified residue" description="4-aspartylphosphate" evidence="2">
    <location>
        <position position="60"/>
    </location>
</feature>
<reference evidence="4 5" key="1">
    <citation type="journal article" date="2016" name="Nat. Commun.">
        <title>Thousands of microbial genomes shed light on interconnected biogeochemical processes in an aquifer system.</title>
        <authorList>
            <person name="Anantharaman K."/>
            <person name="Brown C.T."/>
            <person name="Hug L.A."/>
            <person name="Sharon I."/>
            <person name="Castelle C.J."/>
            <person name="Probst A.J."/>
            <person name="Thomas B.C."/>
            <person name="Singh A."/>
            <person name="Wilkins M.J."/>
            <person name="Karaoz U."/>
            <person name="Brodie E.L."/>
            <person name="Williams K.H."/>
            <person name="Hubbard S.S."/>
            <person name="Banfield J.F."/>
        </authorList>
    </citation>
    <scope>NUCLEOTIDE SEQUENCE [LARGE SCALE GENOMIC DNA]</scope>
</reference>